<keyword evidence="9" id="KW-1185">Reference proteome</keyword>
<evidence type="ECO:0000313" key="8">
    <source>
        <dbReference type="EMBL" id="SFU43102.1"/>
    </source>
</evidence>
<dbReference type="GO" id="GO:0016787">
    <property type="term" value="F:hydrolase activity"/>
    <property type="evidence" value="ECO:0007669"/>
    <property type="project" value="UniProtKB-KW"/>
</dbReference>
<evidence type="ECO:0000256" key="5">
    <source>
        <dbReference type="ARBA" id="ARBA00022833"/>
    </source>
</evidence>
<evidence type="ECO:0000256" key="4">
    <source>
        <dbReference type="ARBA" id="ARBA00022801"/>
    </source>
</evidence>
<dbReference type="RefSeq" id="WP_093024330.1">
    <property type="nucleotide sequence ID" value="NZ_FPBK01000003.1"/>
</dbReference>
<dbReference type="AlphaFoldDB" id="A0A1I7G3R2"/>
<feature type="domain" description="Metallo-beta-lactamase" evidence="7">
    <location>
        <begin position="81"/>
        <end position="285"/>
    </location>
</feature>
<keyword evidence="3" id="KW-0479">Metal-binding</keyword>
<evidence type="ECO:0000256" key="2">
    <source>
        <dbReference type="ARBA" id="ARBA00007749"/>
    </source>
</evidence>
<keyword evidence="5" id="KW-0862">Zinc</keyword>
<dbReference type="PANTHER" id="PTHR42978">
    <property type="entry name" value="QUORUM-QUENCHING LACTONASE YTNP-RELATED-RELATED"/>
    <property type="match status" value="1"/>
</dbReference>
<dbReference type="Gene3D" id="3.60.15.10">
    <property type="entry name" value="Ribonuclease Z/Hydroxyacylglutathione hydrolase-like"/>
    <property type="match status" value="1"/>
</dbReference>
<protein>
    <submittedName>
        <fullName evidence="8">Metallo-beta-lactamase superfamily protein</fullName>
    </submittedName>
</protein>
<organism evidence="8 9">
    <name type="scientific">Pustulibacterium marinum</name>
    <dbReference type="NCBI Taxonomy" id="1224947"/>
    <lineage>
        <taxon>Bacteria</taxon>
        <taxon>Pseudomonadati</taxon>
        <taxon>Bacteroidota</taxon>
        <taxon>Flavobacteriia</taxon>
        <taxon>Flavobacteriales</taxon>
        <taxon>Flavobacteriaceae</taxon>
        <taxon>Pustulibacterium</taxon>
    </lineage>
</organism>
<comment type="similarity">
    <text evidence="2">Belongs to the metallo-beta-lactamase superfamily.</text>
</comment>
<dbReference type="Proteomes" id="UP000199138">
    <property type="component" value="Unassembled WGS sequence"/>
</dbReference>
<name>A0A1I7G3R2_9FLAO</name>
<dbReference type="SUPFAM" id="SSF56281">
    <property type="entry name" value="Metallo-hydrolase/oxidoreductase"/>
    <property type="match status" value="1"/>
</dbReference>
<dbReference type="InterPro" id="IPR036866">
    <property type="entry name" value="RibonucZ/Hydroxyglut_hydro"/>
</dbReference>
<dbReference type="OrthoDB" id="9784009at2"/>
<feature type="chain" id="PRO_5011505364" evidence="6">
    <location>
        <begin position="24"/>
        <end position="307"/>
    </location>
</feature>
<proteinExistence type="inferred from homology"/>
<comment type="cofactor">
    <cofactor evidence="1">
        <name>Zn(2+)</name>
        <dbReference type="ChEBI" id="CHEBI:29105"/>
    </cofactor>
</comment>
<keyword evidence="6" id="KW-0732">Signal</keyword>
<dbReference type="STRING" id="1224947.SAMN05216480_103140"/>
<feature type="signal peptide" evidence="6">
    <location>
        <begin position="1"/>
        <end position="23"/>
    </location>
</feature>
<dbReference type="SMART" id="SM00849">
    <property type="entry name" value="Lactamase_B"/>
    <property type="match status" value="1"/>
</dbReference>
<dbReference type="GO" id="GO:0046872">
    <property type="term" value="F:metal ion binding"/>
    <property type="evidence" value="ECO:0007669"/>
    <property type="project" value="UniProtKB-KW"/>
</dbReference>
<gene>
    <name evidence="8" type="ORF">SAMN05216480_103140</name>
</gene>
<dbReference type="PANTHER" id="PTHR42978:SF2">
    <property type="entry name" value="102 KBASES UNSTABLE REGION: FROM 1 TO 119443"/>
    <property type="match status" value="1"/>
</dbReference>
<dbReference type="EMBL" id="FPBK01000003">
    <property type="protein sequence ID" value="SFU43102.1"/>
    <property type="molecule type" value="Genomic_DNA"/>
</dbReference>
<keyword evidence="4" id="KW-0378">Hydrolase</keyword>
<evidence type="ECO:0000256" key="1">
    <source>
        <dbReference type="ARBA" id="ARBA00001947"/>
    </source>
</evidence>
<dbReference type="InterPro" id="IPR001279">
    <property type="entry name" value="Metallo-B-lactamas"/>
</dbReference>
<sequence length="307" mass="34612">MKILKSNFFIAQILYLVSFVSHAQELTNSIYNESLLKKIRIAANSVPGEKAESLHYIKFAESPRTFSATIEGGDETPYIQARTAYQLVFADGYIMIDAGMDKEVHQFFGHGKQQPYFSKKNDSIQLALKGAKKIIITHEHGDHVAGVLRSEFYSDIAPKTMLTRQMITTLLNKPQMPELQMKASQLTDFTLVDFEDILPVAPGVVLIKAPGHTPGEIMIYIQFKDGKEYIVTGDVSWSYAGIQEKKQKPKSQRDRIGEDATMIQFELDWLNLLPSKEGIQLIVNHDDIIQPQLVKKGILKEGLIITK</sequence>
<accession>A0A1I7G3R2</accession>
<evidence type="ECO:0000256" key="3">
    <source>
        <dbReference type="ARBA" id="ARBA00022723"/>
    </source>
</evidence>
<reference evidence="8 9" key="1">
    <citation type="submission" date="2016-10" db="EMBL/GenBank/DDBJ databases">
        <authorList>
            <person name="de Groot N.N."/>
        </authorList>
    </citation>
    <scope>NUCLEOTIDE SEQUENCE [LARGE SCALE GENOMIC DNA]</scope>
    <source>
        <strain evidence="8 9">CGMCC 1.12333</strain>
    </source>
</reference>
<dbReference type="InterPro" id="IPR051013">
    <property type="entry name" value="MBL_superfamily_lactonases"/>
</dbReference>
<evidence type="ECO:0000259" key="7">
    <source>
        <dbReference type="SMART" id="SM00849"/>
    </source>
</evidence>
<evidence type="ECO:0000313" key="9">
    <source>
        <dbReference type="Proteomes" id="UP000199138"/>
    </source>
</evidence>
<evidence type="ECO:0000256" key="6">
    <source>
        <dbReference type="SAM" id="SignalP"/>
    </source>
</evidence>
<dbReference type="Pfam" id="PF00753">
    <property type="entry name" value="Lactamase_B"/>
    <property type="match status" value="1"/>
</dbReference>